<comment type="miscellaneous">
    <text evidence="11">In the RecBCD complex, RecB has a slow 3'-5' helicase, an exonuclease activity and loads RecA onto ssDNA, RecD has a fast 5'-3' helicase activity, while RecC stimulates the ATPase and processivity of the RecB helicase and contributes to recognition of the Chi site.</text>
</comment>
<dbReference type="Proteomes" id="UP000238589">
    <property type="component" value="Unassembled WGS sequence"/>
</dbReference>
<evidence type="ECO:0000256" key="8">
    <source>
        <dbReference type="ARBA" id="ARBA00023125"/>
    </source>
</evidence>
<proteinExistence type="inferred from homology"/>
<dbReference type="PANTHER" id="PTHR43788">
    <property type="entry name" value="DNA2/NAM7 HELICASE FAMILY MEMBER"/>
    <property type="match status" value="1"/>
</dbReference>
<dbReference type="NCBIfam" id="TIGR01447">
    <property type="entry name" value="recD"/>
    <property type="match status" value="1"/>
</dbReference>
<evidence type="ECO:0000256" key="3">
    <source>
        <dbReference type="ARBA" id="ARBA00022763"/>
    </source>
</evidence>
<dbReference type="GO" id="GO:0005524">
    <property type="term" value="F:ATP binding"/>
    <property type="evidence" value="ECO:0007669"/>
    <property type="project" value="UniProtKB-UniRule"/>
</dbReference>
<dbReference type="GO" id="GO:0017116">
    <property type="term" value="F:single-stranded DNA helicase activity"/>
    <property type="evidence" value="ECO:0007669"/>
    <property type="project" value="TreeGrafter"/>
</dbReference>
<dbReference type="EMBL" id="PVLQ01000099">
    <property type="protein sequence ID" value="PRD64073.1"/>
    <property type="molecule type" value="Genomic_DNA"/>
</dbReference>
<evidence type="ECO:0000256" key="4">
    <source>
        <dbReference type="ARBA" id="ARBA00022801"/>
    </source>
</evidence>
<dbReference type="PANTHER" id="PTHR43788:SF6">
    <property type="entry name" value="DNA HELICASE B"/>
    <property type="match status" value="1"/>
</dbReference>
<name>A0A2S9K0T8_9BURK</name>
<evidence type="ECO:0000256" key="10">
    <source>
        <dbReference type="ARBA" id="ARBA00023235"/>
    </source>
</evidence>
<evidence type="ECO:0000256" key="5">
    <source>
        <dbReference type="ARBA" id="ARBA00022806"/>
    </source>
</evidence>
<comment type="similarity">
    <text evidence="11">Belongs to the RecD family.</text>
</comment>
<keyword evidence="15" id="KW-1185">Reference proteome</keyword>
<evidence type="ECO:0000259" key="13">
    <source>
        <dbReference type="Pfam" id="PF21185"/>
    </source>
</evidence>
<dbReference type="EC" id="5.6.2.3" evidence="11"/>
<dbReference type="Pfam" id="PF21185">
    <property type="entry name" value="RecD_N"/>
    <property type="match status" value="1"/>
</dbReference>
<dbReference type="Gene3D" id="1.10.10.1020">
    <property type="entry name" value="RecBCD complex, subunit RecD, N-terminal domain"/>
    <property type="match status" value="1"/>
</dbReference>
<dbReference type="Pfam" id="PF13245">
    <property type="entry name" value="AAA_19"/>
    <property type="match status" value="1"/>
</dbReference>
<dbReference type="GO" id="GO:0008854">
    <property type="term" value="F:exodeoxyribonuclease V activity"/>
    <property type="evidence" value="ECO:0007669"/>
    <property type="project" value="InterPro"/>
</dbReference>
<sequence>MRMTATAHTVHTELTHTLQRWSDLGWLRQLDSALASFVSQRDPEATEALIVASAILAQLEGRGHTCLPLSELVASPRELLAWPAASHDELDAVWTRMPTSTAGWVEAIRTSRLVRQVLDDGGAADPDAGQPLVLGGTLQMPLLYLRRYWIYEEQVTTTLAACTADVLPVDTEKARAWLDRLFVPFKDEKAGVNWQKAACALALSGRLTLITGGPGTGKTYTAARLLALVLAMHPDPAQLKVALAAPTGKAAARLKQSIEASLTQLPADVSQEVDLAELTRRIGAARTVHSLLGARPDTRRFKYDSRHPLDVDLLIVDETSMVHLELMAALLQALPPHARLVMLGDQHQLASVEAGAVLGDLCQQADGQHYSQATVEYLKKTCGEVIPAGTQVGSGLAQRSLTLQFSHRFGTVIGQLAQTVNDNKQEDAKSLLSTPSPAVWQSSRHDPEVVIRLAVEGRDGARACHADYLKRMHERPDTTRTDPQAHAAWVRQVLRAFEGFRILCAVHDGPWGDREINQQIQKALAKAGWISPTGAWYPGRPVMVTRNDLALGVFNGDVGVVLPSHSAGGALRAYFLDGESLRSVSVSRLAHAETAFAMTVHKSQGSEFTHTLLVLPSGTNEVLTRELVYTGITRAKSSLSLVEGSSGALLTAIATPVKRSSGLRLKLDRD</sequence>
<dbReference type="InterPro" id="IPR049550">
    <property type="entry name" value="RecD_N"/>
</dbReference>
<keyword evidence="1 11" id="KW-0540">Nuclease</keyword>
<keyword evidence="4 11" id="KW-0378">Hydrolase</keyword>
<evidence type="ECO:0000259" key="12">
    <source>
        <dbReference type="Pfam" id="PF13538"/>
    </source>
</evidence>
<evidence type="ECO:0000256" key="1">
    <source>
        <dbReference type="ARBA" id="ARBA00022722"/>
    </source>
</evidence>
<dbReference type="CDD" id="cd17933">
    <property type="entry name" value="DEXSc_RecD-like"/>
    <property type="match status" value="1"/>
</dbReference>
<keyword evidence="10 11" id="KW-0413">Isomerase</keyword>
<protein>
    <recommendedName>
        <fullName evidence="11">RecBCD enzyme subunit RecD</fullName>
        <ecNumber evidence="11">5.6.2.3</ecNumber>
    </recommendedName>
    <alternativeName>
        <fullName evidence="11">DNA 5'-3' helicase subunit RecD</fullName>
    </alternativeName>
    <alternativeName>
        <fullName evidence="11">Exonuclease V subunit RecD</fullName>
        <shortName evidence="11">ExoV subunit RecD</shortName>
    </alternativeName>
    <alternativeName>
        <fullName evidence="11">Helicase/nuclease RecBCD subunit RecD</fullName>
    </alternativeName>
</protein>
<feature type="domain" description="UvrD-like helicase C-terminal" evidence="12">
    <location>
        <begin position="595"/>
        <end position="642"/>
    </location>
</feature>
<dbReference type="InterPro" id="IPR027417">
    <property type="entry name" value="P-loop_NTPase"/>
</dbReference>
<dbReference type="AlphaFoldDB" id="A0A2S9K0T8"/>
<dbReference type="SUPFAM" id="SSF52540">
    <property type="entry name" value="P-loop containing nucleoside triphosphate hydrolases"/>
    <property type="match status" value="2"/>
</dbReference>
<accession>A0A2S9K0T8</accession>
<gene>
    <name evidence="11 14" type="primary">recD</name>
    <name evidence="14" type="ORF">C6P64_16325</name>
</gene>
<keyword evidence="3 11" id="KW-0227">DNA damage</keyword>
<keyword evidence="7 11" id="KW-0067">ATP-binding</keyword>
<dbReference type="OrthoDB" id="9803432at2"/>
<evidence type="ECO:0000313" key="15">
    <source>
        <dbReference type="Proteomes" id="UP000238589"/>
    </source>
</evidence>
<evidence type="ECO:0000256" key="7">
    <source>
        <dbReference type="ARBA" id="ARBA00022840"/>
    </source>
</evidence>
<dbReference type="GO" id="GO:0043139">
    <property type="term" value="F:5'-3' DNA helicase activity"/>
    <property type="evidence" value="ECO:0007669"/>
    <property type="project" value="UniProtKB-UniRule"/>
</dbReference>
<dbReference type="InterPro" id="IPR050534">
    <property type="entry name" value="Coronavir_polyprotein_1ab"/>
</dbReference>
<evidence type="ECO:0000256" key="2">
    <source>
        <dbReference type="ARBA" id="ARBA00022741"/>
    </source>
</evidence>
<evidence type="ECO:0000256" key="11">
    <source>
        <dbReference type="HAMAP-Rule" id="MF_01487"/>
    </source>
</evidence>
<feature type="domain" description="RecBCD enzyme subunit RecD N-terminal" evidence="13">
    <location>
        <begin position="24"/>
        <end position="136"/>
    </location>
</feature>
<dbReference type="CDD" id="cd18809">
    <property type="entry name" value="SF1_C_RecD"/>
    <property type="match status" value="1"/>
</dbReference>
<dbReference type="GO" id="GO:0000724">
    <property type="term" value="P:double-strand break repair via homologous recombination"/>
    <property type="evidence" value="ECO:0007669"/>
    <property type="project" value="UniProtKB-UniRule"/>
</dbReference>
<keyword evidence="9 11" id="KW-0234">DNA repair</keyword>
<comment type="caution">
    <text evidence="14">The sequence shown here is derived from an EMBL/GenBank/DDBJ whole genome shotgun (WGS) entry which is preliminary data.</text>
</comment>
<keyword evidence="5 11" id="KW-0347">Helicase</keyword>
<keyword evidence="8 11" id="KW-0238">DNA-binding</keyword>
<feature type="binding site" evidence="11">
    <location>
        <begin position="212"/>
        <end position="219"/>
    </location>
    <ligand>
        <name>ATP</name>
        <dbReference type="ChEBI" id="CHEBI:30616"/>
    </ligand>
</feature>
<comment type="subunit">
    <text evidence="11">Heterotrimer of RecB, RecC and RecD. All subunits contribute to DNA-binding.</text>
</comment>
<dbReference type="Gene3D" id="3.40.50.300">
    <property type="entry name" value="P-loop containing nucleotide triphosphate hydrolases"/>
    <property type="match status" value="3"/>
</dbReference>
<dbReference type="InterPro" id="IPR027785">
    <property type="entry name" value="UvrD-like_helicase_C"/>
</dbReference>
<evidence type="ECO:0000256" key="6">
    <source>
        <dbReference type="ARBA" id="ARBA00022839"/>
    </source>
</evidence>
<dbReference type="Pfam" id="PF13538">
    <property type="entry name" value="UvrD_C_2"/>
    <property type="match status" value="1"/>
</dbReference>
<keyword evidence="6 11" id="KW-0269">Exonuclease</keyword>
<dbReference type="GO" id="GO:0009338">
    <property type="term" value="C:exodeoxyribonuclease V complex"/>
    <property type="evidence" value="ECO:0007669"/>
    <property type="project" value="InterPro"/>
</dbReference>
<reference evidence="14 15" key="1">
    <citation type="submission" date="2018-03" db="EMBL/GenBank/DDBJ databases">
        <title>Comparative genomics illustrates the genes involved in a hyperalkaliphilic mechanisms of Serpentinomonas isolated from highly-alkaline calcium-rich serpentinized springs.</title>
        <authorList>
            <person name="Suzuki S."/>
            <person name="Ishii S."/>
            <person name="Walworth N."/>
            <person name="Bird L."/>
            <person name="Kuenen J.G."/>
            <person name="Nealson K.H."/>
        </authorList>
    </citation>
    <scope>NUCLEOTIDE SEQUENCE [LARGE SCALE GENOMIC DNA]</scope>
    <source>
        <strain evidence="14 15">P1</strain>
    </source>
</reference>
<dbReference type="HAMAP" id="MF_01487">
    <property type="entry name" value="RecD"/>
    <property type="match status" value="1"/>
</dbReference>
<dbReference type="GO" id="GO:0016887">
    <property type="term" value="F:ATP hydrolysis activity"/>
    <property type="evidence" value="ECO:0007669"/>
    <property type="project" value="RHEA"/>
</dbReference>
<keyword evidence="2 11" id="KW-0547">Nucleotide-binding</keyword>
<dbReference type="InterPro" id="IPR006344">
    <property type="entry name" value="RecD"/>
</dbReference>
<evidence type="ECO:0000313" key="14">
    <source>
        <dbReference type="EMBL" id="PRD64073.1"/>
    </source>
</evidence>
<comment type="catalytic activity">
    <reaction evidence="11">
        <text>ATP + H2O = ADP + phosphate + H(+)</text>
        <dbReference type="Rhea" id="RHEA:13065"/>
        <dbReference type="ChEBI" id="CHEBI:15377"/>
        <dbReference type="ChEBI" id="CHEBI:15378"/>
        <dbReference type="ChEBI" id="CHEBI:30616"/>
        <dbReference type="ChEBI" id="CHEBI:43474"/>
        <dbReference type="ChEBI" id="CHEBI:456216"/>
        <dbReference type="EC" id="5.6.2.3"/>
    </reaction>
</comment>
<dbReference type="InterPro" id="IPR041851">
    <property type="entry name" value="RecD_N_sf"/>
</dbReference>
<evidence type="ECO:0000256" key="9">
    <source>
        <dbReference type="ARBA" id="ARBA00023204"/>
    </source>
</evidence>
<dbReference type="GO" id="GO:0003677">
    <property type="term" value="F:DNA binding"/>
    <property type="evidence" value="ECO:0007669"/>
    <property type="project" value="UniProtKB-UniRule"/>
</dbReference>
<comment type="function">
    <text evidence="11">A helicase/nuclease that prepares dsDNA breaks (DSB) for recombinational DNA repair. Binds to DSBs and unwinds DNA via a highly rapid and processive ATP-dependent bidirectional helicase activity. Unwinds dsDNA until it encounters a Chi (crossover hotspot instigator) sequence from the 3' direction. Cuts ssDNA a few nucleotides 3' to the Chi site. The properties and activities of the enzyme are changed at Chi. The Chi-altered holoenzyme produces a long 3'-ssDNA overhang and facilitates RecA-binding to the ssDNA for homologous DNA recombination and repair. Holoenzyme degrades any linearized DNA that is unable to undergo homologous recombination. In the holoenzyme this subunit has ssDNA-dependent ATPase and 5'-3' helicase activity. When added to pre-assembled RecBC greatly stimulates nuclease activity and augments holoenzyme processivity. Negatively regulates the RecA-loading ability of RecBCD.</text>
</comment>
<organism evidence="14 15">
    <name type="scientific">Malikia granosa</name>
    <dbReference type="NCBI Taxonomy" id="263067"/>
    <lineage>
        <taxon>Bacteria</taxon>
        <taxon>Pseudomonadati</taxon>
        <taxon>Pseudomonadota</taxon>
        <taxon>Betaproteobacteria</taxon>
        <taxon>Burkholderiales</taxon>
        <taxon>Comamonadaceae</taxon>
        <taxon>Malikia</taxon>
    </lineage>
</organism>